<dbReference type="SUPFAM" id="SSF48452">
    <property type="entry name" value="TPR-like"/>
    <property type="match status" value="1"/>
</dbReference>
<dbReference type="RefSeq" id="WP_145054213.1">
    <property type="nucleotide sequence ID" value="NZ_CP036433.1"/>
</dbReference>
<dbReference type="OrthoDB" id="271653at2"/>
<name>A0A518DUG1_9BACT</name>
<accession>A0A518DUG1</accession>
<dbReference type="Proteomes" id="UP000317648">
    <property type="component" value="Chromosome"/>
</dbReference>
<evidence type="ECO:0000313" key="1">
    <source>
        <dbReference type="EMBL" id="QDU95477.1"/>
    </source>
</evidence>
<protein>
    <submittedName>
        <fullName evidence="1">Tetratricopeptide repeat protein</fullName>
    </submittedName>
</protein>
<dbReference type="InterPro" id="IPR011990">
    <property type="entry name" value="TPR-like_helical_dom_sf"/>
</dbReference>
<keyword evidence="2" id="KW-1185">Reference proteome</keyword>
<dbReference type="AlphaFoldDB" id="A0A518DUG1"/>
<reference evidence="1 2" key="1">
    <citation type="submission" date="2019-02" db="EMBL/GenBank/DDBJ databases">
        <title>Deep-cultivation of Planctomycetes and their phenomic and genomic characterization uncovers novel biology.</title>
        <authorList>
            <person name="Wiegand S."/>
            <person name="Jogler M."/>
            <person name="Boedeker C."/>
            <person name="Pinto D."/>
            <person name="Vollmers J."/>
            <person name="Rivas-Marin E."/>
            <person name="Kohn T."/>
            <person name="Peeters S.H."/>
            <person name="Heuer A."/>
            <person name="Rast P."/>
            <person name="Oberbeckmann S."/>
            <person name="Bunk B."/>
            <person name="Jeske O."/>
            <person name="Meyerdierks A."/>
            <person name="Storesund J.E."/>
            <person name="Kallscheuer N."/>
            <person name="Luecker S."/>
            <person name="Lage O.M."/>
            <person name="Pohl T."/>
            <person name="Merkel B.J."/>
            <person name="Hornburger P."/>
            <person name="Mueller R.-W."/>
            <person name="Bruemmer F."/>
            <person name="Labrenz M."/>
            <person name="Spormann A.M."/>
            <person name="Op den Camp H."/>
            <person name="Overmann J."/>
            <person name="Amann R."/>
            <person name="Jetten M.S.M."/>
            <person name="Mascher T."/>
            <person name="Medema M.H."/>
            <person name="Devos D.P."/>
            <person name="Kaster A.-K."/>
            <person name="Ovreas L."/>
            <person name="Rohde M."/>
            <person name="Galperin M.Y."/>
            <person name="Jogler C."/>
        </authorList>
    </citation>
    <scope>NUCLEOTIDE SEQUENCE [LARGE SCALE GENOMIC DNA]</scope>
    <source>
        <strain evidence="1 2">Pla85_3_4</strain>
    </source>
</reference>
<dbReference type="Gene3D" id="1.25.40.10">
    <property type="entry name" value="Tetratricopeptide repeat domain"/>
    <property type="match status" value="2"/>
</dbReference>
<sequence length="251" mass="28371">MFVSTDDYSRACNAWHAGDLDRALHISYTALSKDEDNGRLWELRGLIHRDRGEPHQCADAIERASLLTPLQPLARVCLAEAYGQLNRRELARDLYRELFHASDMTVALLLQTAVGLDAIDQPALAMRACQNAIELDPLASQPYYDMGYYAARCGRPPQVVESLARKAISLDPDRVSYRVGLAALMLKHERFEEAYEVVSHISQEQIRSVRCRCCLVRLVSLFEQSGDATRAEQSRQQVDWLTEEDIQSGCD</sequence>
<dbReference type="KEGG" id="lcre:Pla8534_32920"/>
<proteinExistence type="predicted"/>
<evidence type="ECO:0000313" key="2">
    <source>
        <dbReference type="Proteomes" id="UP000317648"/>
    </source>
</evidence>
<dbReference type="EMBL" id="CP036433">
    <property type="protein sequence ID" value="QDU95477.1"/>
    <property type="molecule type" value="Genomic_DNA"/>
</dbReference>
<gene>
    <name evidence="1" type="ORF">Pla8534_32920</name>
</gene>
<organism evidence="1 2">
    <name type="scientific">Lignipirellula cremea</name>
    <dbReference type="NCBI Taxonomy" id="2528010"/>
    <lineage>
        <taxon>Bacteria</taxon>
        <taxon>Pseudomonadati</taxon>
        <taxon>Planctomycetota</taxon>
        <taxon>Planctomycetia</taxon>
        <taxon>Pirellulales</taxon>
        <taxon>Pirellulaceae</taxon>
        <taxon>Lignipirellula</taxon>
    </lineage>
</organism>